<keyword evidence="3" id="KW-1185">Reference proteome</keyword>
<comment type="similarity">
    <text evidence="1">Belongs to the UPF0434 family.</text>
</comment>
<dbReference type="EMBL" id="JADLQN010000007">
    <property type="protein sequence ID" value="MBF6357803.1"/>
    <property type="molecule type" value="Genomic_DNA"/>
</dbReference>
<accession>A0ABS0DH59</accession>
<dbReference type="Proteomes" id="UP000707731">
    <property type="component" value="Unassembled WGS sequence"/>
</dbReference>
<sequence length="76" mass="8305">MPERTALDPTLLELLACPQDKGPLLLVADDSGADILYNPRLRRAYPIDNGIPVLLVDDARDVSEAEHEKLVARAGQ</sequence>
<gene>
    <name evidence="2" type="ORF">IU449_25220</name>
</gene>
<organism evidence="2 3">
    <name type="scientific">Nocardia higoensis</name>
    <dbReference type="NCBI Taxonomy" id="228599"/>
    <lineage>
        <taxon>Bacteria</taxon>
        <taxon>Bacillati</taxon>
        <taxon>Actinomycetota</taxon>
        <taxon>Actinomycetes</taxon>
        <taxon>Mycobacteriales</taxon>
        <taxon>Nocardiaceae</taxon>
        <taxon>Nocardia</taxon>
    </lineage>
</organism>
<proteinExistence type="inferred from homology"/>
<dbReference type="Gene3D" id="2.20.25.10">
    <property type="match status" value="1"/>
</dbReference>
<comment type="caution">
    <text evidence="2">The sequence shown here is derived from an EMBL/GenBank/DDBJ whole genome shotgun (WGS) entry which is preliminary data.</text>
</comment>
<dbReference type="RefSeq" id="WP_195004652.1">
    <property type="nucleotide sequence ID" value="NZ_JADLQN010000007.1"/>
</dbReference>
<dbReference type="Pfam" id="PF03966">
    <property type="entry name" value="Trm112p"/>
    <property type="match status" value="1"/>
</dbReference>
<evidence type="ECO:0000313" key="3">
    <source>
        <dbReference type="Proteomes" id="UP000707731"/>
    </source>
</evidence>
<evidence type="ECO:0000313" key="2">
    <source>
        <dbReference type="EMBL" id="MBF6357803.1"/>
    </source>
</evidence>
<name>A0ABS0DH59_9NOCA</name>
<dbReference type="InterPro" id="IPR005651">
    <property type="entry name" value="Trm112-like"/>
</dbReference>
<evidence type="ECO:0000256" key="1">
    <source>
        <dbReference type="HAMAP-Rule" id="MF_01187"/>
    </source>
</evidence>
<reference evidence="2 3" key="1">
    <citation type="submission" date="2020-10" db="EMBL/GenBank/DDBJ databases">
        <title>Identification of Nocardia species via Next-generation sequencing and recognition of intraspecies genetic diversity.</title>
        <authorList>
            <person name="Li P."/>
            <person name="Li P."/>
            <person name="Lu B."/>
        </authorList>
    </citation>
    <scope>NUCLEOTIDE SEQUENCE [LARGE SCALE GENOMIC DNA]</scope>
    <source>
        <strain evidence="2 3">BJ06-0143</strain>
    </source>
</reference>
<protein>
    <recommendedName>
        <fullName evidence="1">UPF0434 protein IU449_25220</fullName>
    </recommendedName>
</protein>
<dbReference type="SUPFAM" id="SSF158997">
    <property type="entry name" value="Trm112p-like"/>
    <property type="match status" value="1"/>
</dbReference>
<dbReference type="PANTHER" id="PTHR33505">
    <property type="entry name" value="ZGC:162634"/>
    <property type="match status" value="1"/>
</dbReference>
<dbReference type="HAMAP" id="MF_01187">
    <property type="entry name" value="UPF0434"/>
    <property type="match status" value="1"/>
</dbReference>
<dbReference type="PANTHER" id="PTHR33505:SF4">
    <property type="entry name" value="PROTEIN PREY, MITOCHONDRIAL"/>
    <property type="match status" value="1"/>
</dbReference>